<dbReference type="RefSeq" id="WP_160634034.1">
    <property type="nucleotide sequence ID" value="NZ_WWNE01000012.1"/>
</dbReference>
<dbReference type="InterPro" id="IPR001623">
    <property type="entry name" value="DnaJ_domain"/>
</dbReference>
<organism evidence="4 5">
    <name type="scientific">Acidiluteibacter ferrifornacis</name>
    <dbReference type="NCBI Taxonomy" id="2692424"/>
    <lineage>
        <taxon>Bacteria</taxon>
        <taxon>Pseudomonadati</taxon>
        <taxon>Bacteroidota</taxon>
        <taxon>Flavobacteriia</taxon>
        <taxon>Flavobacteriales</taxon>
        <taxon>Cryomorphaceae</taxon>
        <taxon>Acidiluteibacter</taxon>
    </lineage>
</organism>
<feature type="domain" description="J" evidence="3">
    <location>
        <begin position="184"/>
        <end position="248"/>
    </location>
</feature>
<accession>A0A6N9NK67</accession>
<dbReference type="SUPFAM" id="SSF46565">
    <property type="entry name" value="Chaperone J-domain"/>
    <property type="match status" value="1"/>
</dbReference>
<keyword evidence="2" id="KW-1133">Transmembrane helix</keyword>
<name>A0A6N9NK67_9FLAO</name>
<evidence type="ECO:0000313" key="4">
    <source>
        <dbReference type="EMBL" id="NBG67086.1"/>
    </source>
</evidence>
<keyword evidence="5" id="KW-1185">Reference proteome</keyword>
<dbReference type="PANTHER" id="PTHR24074">
    <property type="entry name" value="CO-CHAPERONE PROTEIN DJLA"/>
    <property type="match status" value="1"/>
</dbReference>
<dbReference type="InterPro" id="IPR029024">
    <property type="entry name" value="TerB-like"/>
</dbReference>
<dbReference type="AlphaFoldDB" id="A0A6N9NK67"/>
<dbReference type="Pfam" id="PF00226">
    <property type="entry name" value="DnaJ"/>
    <property type="match status" value="1"/>
</dbReference>
<dbReference type="PRINTS" id="PR00625">
    <property type="entry name" value="JDOMAIN"/>
</dbReference>
<evidence type="ECO:0000256" key="2">
    <source>
        <dbReference type="SAM" id="Phobius"/>
    </source>
</evidence>
<dbReference type="SMART" id="SM00271">
    <property type="entry name" value="DnaJ"/>
    <property type="match status" value="1"/>
</dbReference>
<dbReference type="EMBL" id="WWNE01000012">
    <property type="protein sequence ID" value="NBG67086.1"/>
    <property type="molecule type" value="Genomic_DNA"/>
</dbReference>
<evidence type="ECO:0000256" key="1">
    <source>
        <dbReference type="SAM" id="Coils"/>
    </source>
</evidence>
<keyword evidence="1" id="KW-0175">Coiled coil</keyword>
<dbReference type="Pfam" id="PF05099">
    <property type="entry name" value="TerB"/>
    <property type="match status" value="1"/>
</dbReference>
<dbReference type="InterPro" id="IPR050817">
    <property type="entry name" value="DjlA_DnaK_co-chaperone"/>
</dbReference>
<dbReference type="SUPFAM" id="SSF158682">
    <property type="entry name" value="TerB-like"/>
    <property type="match status" value="1"/>
</dbReference>
<feature type="coiled-coil region" evidence="1">
    <location>
        <begin position="186"/>
        <end position="244"/>
    </location>
</feature>
<dbReference type="CDD" id="cd06257">
    <property type="entry name" value="DnaJ"/>
    <property type="match status" value="1"/>
</dbReference>
<comment type="caution">
    <text evidence="4">The sequence shown here is derived from an EMBL/GenBank/DDBJ whole genome shotgun (WGS) entry which is preliminary data.</text>
</comment>
<evidence type="ECO:0000313" key="5">
    <source>
        <dbReference type="Proteomes" id="UP000470771"/>
    </source>
</evidence>
<feature type="transmembrane region" description="Helical" evidence="2">
    <location>
        <begin position="12"/>
        <end position="32"/>
    </location>
</feature>
<dbReference type="Proteomes" id="UP000470771">
    <property type="component" value="Unassembled WGS sequence"/>
</dbReference>
<keyword evidence="2" id="KW-0812">Transmembrane</keyword>
<keyword evidence="2" id="KW-0472">Membrane</keyword>
<dbReference type="InterPro" id="IPR036869">
    <property type="entry name" value="J_dom_sf"/>
</dbReference>
<dbReference type="Gene3D" id="1.10.3680.10">
    <property type="entry name" value="TerB-like"/>
    <property type="match status" value="1"/>
</dbReference>
<dbReference type="PROSITE" id="PS50076">
    <property type="entry name" value="DNAJ_2"/>
    <property type="match status" value="1"/>
</dbReference>
<evidence type="ECO:0000259" key="3">
    <source>
        <dbReference type="PROSITE" id="PS50076"/>
    </source>
</evidence>
<sequence>MAGYSKWIAGGLGWAFGGPLGAILGFAVGSMIDKASTEVDTEFYADREPRRPRQTQTGDFSASLIVLAAAVMKADEKVLKSELNYVKAFFVRHFGEAKTKELLVLLKKVLDQNINVYQVGQQIRMNMRQADRLQLLHFLFGVAGADGNFSDSEVNVLNQISSALGINSYDFQSIKAMFIKETAGDYKILEIEKNATDDEIKKAYRKMAAKFHPDKVAHLGEDIKREAEQKFLKVQEAYENIKKMRGIK</sequence>
<gene>
    <name evidence="4" type="ORF">GQN54_13235</name>
</gene>
<proteinExistence type="predicted"/>
<dbReference type="Gene3D" id="1.10.287.110">
    <property type="entry name" value="DnaJ domain"/>
    <property type="match status" value="1"/>
</dbReference>
<dbReference type="InterPro" id="IPR007791">
    <property type="entry name" value="DjlA_N"/>
</dbReference>
<protein>
    <submittedName>
        <fullName evidence="4">DnaJ domain-containing protein</fullName>
    </submittedName>
</protein>
<reference evidence="4 5" key="1">
    <citation type="submission" date="2019-12" db="EMBL/GenBank/DDBJ databases">
        <authorList>
            <person name="Zhao J."/>
        </authorList>
    </citation>
    <scope>NUCLEOTIDE SEQUENCE [LARGE SCALE GENOMIC DNA]</scope>
    <source>
        <strain evidence="4 5">S-15</strain>
    </source>
</reference>